<comment type="similarity">
    <text evidence="1">Belongs to the ClpA/ClpB family.</text>
</comment>
<keyword evidence="3" id="KW-0547">Nucleotide-binding</keyword>
<dbReference type="InterPro" id="IPR003593">
    <property type="entry name" value="AAA+_ATPase"/>
</dbReference>
<name>A0ABX9ZQT8_9BURK</name>
<dbReference type="Gene3D" id="1.10.8.60">
    <property type="match status" value="2"/>
</dbReference>
<dbReference type="Gene3D" id="4.10.860.10">
    <property type="entry name" value="UVR domain"/>
    <property type="match status" value="1"/>
</dbReference>
<dbReference type="Gene3D" id="1.10.1780.10">
    <property type="entry name" value="Clp, N-terminal domain"/>
    <property type="match status" value="1"/>
</dbReference>
<comment type="function">
    <text evidence="6">Part of a stress-induced multi-chaperone system, it is involved in the recovery of the cell from heat-induced damage, in cooperation with DnaK, DnaJ and GrpE. Acts before DnaK, in the processing of protein aggregates. Protein binding stimulates the ATPase activity; ATP hydrolysis unfolds the denatured protein aggregates, which probably helps expose new hydrophobic binding sites on the surface of ClpB-bound aggregates, contributing to the solubilization and refolding of denatured protein aggregates by DnaK.</text>
</comment>
<organism evidence="9 10">
    <name type="scientific">Pandoraea apista</name>
    <dbReference type="NCBI Taxonomy" id="93218"/>
    <lineage>
        <taxon>Bacteria</taxon>
        <taxon>Pseudomonadati</taxon>
        <taxon>Pseudomonadota</taxon>
        <taxon>Betaproteobacteria</taxon>
        <taxon>Burkholderiales</taxon>
        <taxon>Burkholderiaceae</taxon>
        <taxon>Pandoraea</taxon>
    </lineage>
</organism>
<feature type="domain" description="AAA+ ATPase" evidence="7">
    <location>
        <begin position="237"/>
        <end position="380"/>
    </location>
</feature>
<dbReference type="Gene3D" id="3.40.50.300">
    <property type="entry name" value="P-loop containing nucleotide triphosphate hydrolases"/>
    <property type="match status" value="2"/>
</dbReference>
<evidence type="ECO:0000259" key="7">
    <source>
        <dbReference type="SMART" id="SM00382"/>
    </source>
</evidence>
<dbReference type="InterPro" id="IPR003959">
    <property type="entry name" value="ATPase_AAA_core"/>
</dbReference>
<dbReference type="Pfam" id="PF07724">
    <property type="entry name" value="AAA_2"/>
    <property type="match status" value="1"/>
</dbReference>
<dbReference type="PRINTS" id="PR00300">
    <property type="entry name" value="CLPPROTEASEA"/>
</dbReference>
<sequence>MTTRDTTPMLQRLNTHCAMALEAAASLCRLRLSDEITVEHWVLTLLEAGDGDIPAIMNHYGIDVDLLWNVLMSTVDRLPRNLRKDPILSPQLVSLLHACADNAHWPVRSAHLLQVIIDLPQVLRAPSLWPQLSFSSAQIGKLIPQLGTDTCETQQPFSAPSAVVESMLQMPFLPERLSKGHFPGSASANDIDRAWEAAALPRYTTDLTKQARDGELDAVFGRDREVQQLVEVLAKSQRNNPILVGDPGVGKTALVDGLALRVANGDVPNVLSDIRILTLNLDSLRATAEGEGKFEQQLNTVIDAVKALAEPVLLFIDEVHTLCGSRSASNGPAAGNLFRRVLARGGVQTIATTTWTEYKTIVEHNATLTRCCQIIEVNEPDDDAACLMLRGLKWHYATFHRVHVRDEALVAAVKLARRYIPARKLPEKAFDLLDTAAGRVRMALDVAPAALQRASATVNALEIEQATLEFDVAEGSVDASRRLKDLESSLLAARAAATDVRIRCASERELVDAIWVQRDAAPEARDASALALACGALAQAQDSPPLVAADVDAHVVAQVVSEWTGIPVGNLVTDEPRNLLALDTLLGSRVVGQQRAVQALVARLRTANAGFAPAHAPSGVFLLTGPAGVGKTETALALADILFGSEAALIPLDLSEHKESRSVFRLTGSLPNDTGHGLEGVLTEAVRQRPYSVVLLDELEYAHRDVLDLLCRVFDGRVTRDDDGRAIDFRHCIFLMTSSAGADAIASIAAGQPDVSEETLLDAARPALLTQFPSTLLARVQILVYRPLETPALREVVLLKIGKIAQRLKDKHGVTLVSDDALVTMLTQRCLSLHAGAHGIDTYINQQILPRISREILASRVSGKVPQRIALALSHDGQLDVDVVANAAH</sequence>
<reference evidence="9 10" key="1">
    <citation type="submission" date="2018-12" db="EMBL/GenBank/DDBJ databases">
        <title>Whole genome sequence of a Pandoraea apista isolate from a patient with cystic fibrosis.</title>
        <authorList>
            <person name="Kenna D.T."/>
            <person name="Turton J.F."/>
        </authorList>
    </citation>
    <scope>NUCLEOTIDE SEQUENCE [LARGE SCALE GENOMIC DNA]</scope>
    <source>
        <strain evidence="9 10">Pa13324</strain>
    </source>
</reference>
<dbReference type="CDD" id="cd19499">
    <property type="entry name" value="RecA-like_ClpB_Hsp104-like"/>
    <property type="match status" value="1"/>
</dbReference>
<dbReference type="Pfam" id="PF10431">
    <property type="entry name" value="ClpB_D2-small"/>
    <property type="match status" value="1"/>
</dbReference>
<dbReference type="SMART" id="SM01086">
    <property type="entry name" value="ClpB_D2-small"/>
    <property type="match status" value="1"/>
</dbReference>
<comment type="caution">
    <text evidence="9">The sequence shown here is derived from an EMBL/GenBank/DDBJ whole genome shotgun (WGS) entry which is preliminary data.</text>
</comment>
<dbReference type="PANTHER" id="PTHR11638:SF181">
    <property type="entry name" value="ATPASE SUBUNIT OF ATP-DEPENDENT PROTEASE"/>
    <property type="match status" value="1"/>
</dbReference>
<evidence type="ECO:0000313" key="9">
    <source>
        <dbReference type="EMBL" id="RSK82370.1"/>
    </source>
</evidence>
<evidence type="ECO:0000313" key="10">
    <source>
        <dbReference type="Proteomes" id="UP000270216"/>
    </source>
</evidence>
<evidence type="ECO:0000256" key="2">
    <source>
        <dbReference type="ARBA" id="ARBA00022737"/>
    </source>
</evidence>
<protein>
    <submittedName>
        <fullName evidence="9">AAA family ATPase</fullName>
    </submittedName>
</protein>
<feature type="domain" description="Clp ATPase C-terminal" evidence="8">
    <location>
        <begin position="788"/>
        <end position="881"/>
    </location>
</feature>
<evidence type="ECO:0000256" key="4">
    <source>
        <dbReference type="ARBA" id="ARBA00022840"/>
    </source>
</evidence>
<keyword evidence="10" id="KW-1185">Reference proteome</keyword>
<gene>
    <name evidence="9" type="ORF">EJE83_09635</name>
</gene>
<dbReference type="Pfam" id="PF17871">
    <property type="entry name" value="AAA_lid_9"/>
    <property type="match status" value="1"/>
</dbReference>
<evidence type="ECO:0000256" key="3">
    <source>
        <dbReference type="ARBA" id="ARBA00022741"/>
    </source>
</evidence>
<evidence type="ECO:0000256" key="6">
    <source>
        <dbReference type="ARBA" id="ARBA00025613"/>
    </source>
</evidence>
<dbReference type="InterPro" id="IPR027417">
    <property type="entry name" value="P-loop_NTPase"/>
</dbReference>
<dbReference type="InterPro" id="IPR004176">
    <property type="entry name" value="Clp_R_N"/>
</dbReference>
<dbReference type="PANTHER" id="PTHR11638">
    <property type="entry name" value="ATP-DEPENDENT CLP PROTEASE"/>
    <property type="match status" value="1"/>
</dbReference>
<evidence type="ECO:0000256" key="1">
    <source>
        <dbReference type="ARBA" id="ARBA00008675"/>
    </source>
</evidence>
<dbReference type="EMBL" id="RWHX01000013">
    <property type="protein sequence ID" value="RSK82370.1"/>
    <property type="molecule type" value="Genomic_DNA"/>
</dbReference>
<dbReference type="Pfam" id="PF02861">
    <property type="entry name" value="Clp_N"/>
    <property type="match status" value="1"/>
</dbReference>
<dbReference type="InterPro" id="IPR041546">
    <property type="entry name" value="ClpA/ClpB_AAA_lid"/>
</dbReference>
<accession>A0ABX9ZQT8</accession>
<proteinExistence type="inferred from homology"/>
<dbReference type="SUPFAM" id="SSF52540">
    <property type="entry name" value="P-loop containing nucleoside triphosphate hydrolases"/>
    <property type="match status" value="2"/>
</dbReference>
<dbReference type="Proteomes" id="UP000270216">
    <property type="component" value="Unassembled WGS sequence"/>
</dbReference>
<dbReference type="Pfam" id="PF00004">
    <property type="entry name" value="AAA"/>
    <property type="match status" value="1"/>
</dbReference>
<dbReference type="InterPro" id="IPR036628">
    <property type="entry name" value="Clp_N_dom_sf"/>
</dbReference>
<dbReference type="SMART" id="SM00382">
    <property type="entry name" value="AAA"/>
    <property type="match status" value="2"/>
</dbReference>
<dbReference type="InterPro" id="IPR019489">
    <property type="entry name" value="Clp_ATPase_C"/>
</dbReference>
<evidence type="ECO:0000256" key="5">
    <source>
        <dbReference type="ARBA" id="ARBA00023186"/>
    </source>
</evidence>
<dbReference type="CDD" id="cd00009">
    <property type="entry name" value="AAA"/>
    <property type="match status" value="1"/>
</dbReference>
<keyword evidence="2" id="KW-0677">Repeat</keyword>
<feature type="domain" description="AAA+ ATPase" evidence="7">
    <location>
        <begin position="617"/>
        <end position="765"/>
    </location>
</feature>
<dbReference type="RefSeq" id="WP_107337737.1">
    <property type="nucleotide sequence ID" value="NZ_RQXY01000006.1"/>
</dbReference>
<keyword evidence="5" id="KW-0143">Chaperone</keyword>
<evidence type="ECO:0000259" key="8">
    <source>
        <dbReference type="SMART" id="SM01086"/>
    </source>
</evidence>
<dbReference type="InterPro" id="IPR050130">
    <property type="entry name" value="ClpA_ClpB"/>
</dbReference>
<dbReference type="InterPro" id="IPR001270">
    <property type="entry name" value="ClpA/B"/>
</dbReference>
<keyword evidence="4" id="KW-0067">ATP-binding</keyword>
<dbReference type="SUPFAM" id="SSF81923">
    <property type="entry name" value="Double Clp-N motif"/>
    <property type="match status" value="1"/>
</dbReference>